<keyword evidence="5 10" id="KW-0812">Transmembrane</keyword>
<dbReference type="PROSITE" id="PS50111">
    <property type="entry name" value="CHEMOTAXIS_TRANSDUC_2"/>
    <property type="match status" value="1"/>
</dbReference>
<evidence type="ECO:0000256" key="8">
    <source>
        <dbReference type="ARBA" id="ARBA00023224"/>
    </source>
</evidence>
<keyword evidence="2" id="KW-1003">Cell membrane</keyword>
<protein>
    <submittedName>
        <fullName evidence="12">Chemotaxis protein</fullName>
    </submittedName>
</protein>
<evidence type="ECO:0000256" key="4">
    <source>
        <dbReference type="ARBA" id="ARBA00022500"/>
    </source>
</evidence>
<evidence type="ECO:0000313" key="12">
    <source>
        <dbReference type="EMBL" id="PTU30537.1"/>
    </source>
</evidence>
<keyword evidence="13" id="KW-1185">Reference proteome</keyword>
<evidence type="ECO:0000256" key="6">
    <source>
        <dbReference type="ARBA" id="ARBA00022989"/>
    </source>
</evidence>
<evidence type="ECO:0000256" key="3">
    <source>
        <dbReference type="ARBA" id="ARBA00022481"/>
    </source>
</evidence>
<dbReference type="EMBL" id="QANS01000005">
    <property type="protein sequence ID" value="PTU30537.1"/>
    <property type="molecule type" value="Genomic_DNA"/>
</dbReference>
<keyword evidence="6 10" id="KW-1133">Transmembrane helix</keyword>
<evidence type="ECO:0000259" key="11">
    <source>
        <dbReference type="PROSITE" id="PS50111"/>
    </source>
</evidence>
<dbReference type="Pfam" id="PF00015">
    <property type="entry name" value="MCPsignal"/>
    <property type="match status" value="1"/>
</dbReference>
<evidence type="ECO:0000256" key="9">
    <source>
        <dbReference type="PROSITE-ProRule" id="PRU00284"/>
    </source>
</evidence>
<name>A0A2T5MDA5_9GAMM</name>
<dbReference type="GO" id="GO:0007165">
    <property type="term" value="P:signal transduction"/>
    <property type="evidence" value="ECO:0007669"/>
    <property type="project" value="UniProtKB-KW"/>
</dbReference>
<evidence type="ECO:0000256" key="10">
    <source>
        <dbReference type="SAM" id="Phobius"/>
    </source>
</evidence>
<keyword evidence="8 9" id="KW-0807">Transducer</keyword>
<gene>
    <name evidence="12" type="ORF">CJD38_13585</name>
</gene>
<dbReference type="GO" id="GO:0006935">
    <property type="term" value="P:chemotaxis"/>
    <property type="evidence" value="ECO:0007669"/>
    <property type="project" value="UniProtKB-KW"/>
</dbReference>
<keyword evidence="3" id="KW-0488">Methylation</keyword>
<dbReference type="PANTHER" id="PTHR32089">
    <property type="entry name" value="METHYL-ACCEPTING CHEMOTAXIS PROTEIN MCPB"/>
    <property type="match status" value="1"/>
</dbReference>
<sequence>MEFSMYREIIKIFAIPLAFVTLHVATEVFIGGGFWTGLSTVALVASLIHWAWKNGSNLIKAQSFGVQHGHALEKHQVLLGELRGGLSDEMKNVIGEVERVRRLVHDAVVQLTGSFEELNRQSKLQEEAVSRVMNRNGKGDPDAINIQKFSQMTSSLMGNMVDILSQVSQQSSNTVENIDVMVKHLDAIFELLGDVKSIADQTNLLALNAAIEAARAGEAGRGFAVVAEEVRNLSERSTNFNEQIRKLVFSSKEAIAKVRDTVGSMATRDMSMSVHAKEEVGRLLGQVEEINQTYTEGIREVSGASHKINDAVSKAVRCLQFEDIATQALIAAEHHVRRLESINSEAGNLAVILQDQSAPIVIKASPPPRTLEVTAQVVEDWRKPQHKPVSQISMDAGGVELF</sequence>
<dbReference type="PANTHER" id="PTHR32089:SF39">
    <property type="entry name" value="METHYL-ACCEPTING CHEMOTAXIS PROTEIN HLYB"/>
    <property type="match status" value="1"/>
</dbReference>
<dbReference type="SUPFAM" id="SSF58104">
    <property type="entry name" value="Methyl-accepting chemotaxis protein (MCP) signaling domain"/>
    <property type="match status" value="1"/>
</dbReference>
<comment type="subcellular location">
    <subcellularLocation>
        <location evidence="1">Cell membrane</location>
        <topology evidence="1">Multi-pass membrane protein</topology>
    </subcellularLocation>
</comment>
<keyword evidence="4" id="KW-0145">Chemotaxis</keyword>
<evidence type="ECO:0000313" key="13">
    <source>
        <dbReference type="Proteomes" id="UP000244248"/>
    </source>
</evidence>
<accession>A0A2T5MDA5</accession>
<organism evidence="12 13">
    <name type="scientific">Stenotrophobium rhamnosiphilum</name>
    <dbReference type="NCBI Taxonomy" id="2029166"/>
    <lineage>
        <taxon>Bacteria</taxon>
        <taxon>Pseudomonadati</taxon>
        <taxon>Pseudomonadota</taxon>
        <taxon>Gammaproteobacteria</taxon>
        <taxon>Nevskiales</taxon>
        <taxon>Nevskiaceae</taxon>
        <taxon>Stenotrophobium</taxon>
    </lineage>
</organism>
<evidence type="ECO:0000256" key="1">
    <source>
        <dbReference type="ARBA" id="ARBA00004651"/>
    </source>
</evidence>
<evidence type="ECO:0000256" key="7">
    <source>
        <dbReference type="ARBA" id="ARBA00023136"/>
    </source>
</evidence>
<keyword evidence="7 10" id="KW-0472">Membrane</keyword>
<dbReference type="GO" id="GO:0005886">
    <property type="term" value="C:plasma membrane"/>
    <property type="evidence" value="ECO:0007669"/>
    <property type="project" value="UniProtKB-SubCell"/>
</dbReference>
<feature type="domain" description="Methyl-accepting transducer" evidence="11">
    <location>
        <begin position="107"/>
        <end position="323"/>
    </location>
</feature>
<reference evidence="12 13" key="1">
    <citation type="submission" date="2018-04" db="EMBL/GenBank/DDBJ databases">
        <title>Novel species isolated from glacier.</title>
        <authorList>
            <person name="Liu Q."/>
            <person name="Xin Y.-H."/>
        </authorList>
    </citation>
    <scope>NUCLEOTIDE SEQUENCE [LARGE SCALE GENOMIC DNA]</scope>
    <source>
        <strain evidence="12 13">GT1R17</strain>
    </source>
</reference>
<dbReference type="Gene3D" id="1.10.287.950">
    <property type="entry name" value="Methyl-accepting chemotaxis protein"/>
    <property type="match status" value="1"/>
</dbReference>
<dbReference type="InterPro" id="IPR004089">
    <property type="entry name" value="MCPsignal_dom"/>
</dbReference>
<evidence type="ECO:0000256" key="5">
    <source>
        <dbReference type="ARBA" id="ARBA00022692"/>
    </source>
</evidence>
<comment type="caution">
    <text evidence="12">The sequence shown here is derived from an EMBL/GenBank/DDBJ whole genome shotgun (WGS) entry which is preliminary data.</text>
</comment>
<evidence type="ECO:0000256" key="2">
    <source>
        <dbReference type="ARBA" id="ARBA00022475"/>
    </source>
</evidence>
<proteinExistence type="predicted"/>
<dbReference type="AlphaFoldDB" id="A0A2T5MDA5"/>
<dbReference type="SMART" id="SM00283">
    <property type="entry name" value="MA"/>
    <property type="match status" value="1"/>
</dbReference>
<dbReference type="Proteomes" id="UP000244248">
    <property type="component" value="Unassembled WGS sequence"/>
</dbReference>
<feature type="transmembrane region" description="Helical" evidence="10">
    <location>
        <begin position="9"/>
        <end position="26"/>
    </location>
</feature>